<dbReference type="InterPro" id="IPR036968">
    <property type="entry name" value="Enolpyruvate_Tfrase_sf"/>
</dbReference>
<name>A0A9D1MV86_9FIRM</name>
<dbReference type="GO" id="GO:0051301">
    <property type="term" value="P:cell division"/>
    <property type="evidence" value="ECO:0007669"/>
    <property type="project" value="UniProtKB-KW"/>
</dbReference>
<dbReference type="InterPro" id="IPR013792">
    <property type="entry name" value="RNA3'P_cycl/enolpyr_Trfase_a/b"/>
</dbReference>
<dbReference type="SUPFAM" id="SSF55205">
    <property type="entry name" value="EPT/RTPC-like"/>
    <property type="match status" value="1"/>
</dbReference>
<evidence type="ECO:0000256" key="5">
    <source>
        <dbReference type="ARBA" id="ARBA00022679"/>
    </source>
</evidence>
<dbReference type="InterPro" id="IPR050068">
    <property type="entry name" value="MurA_subfamily"/>
</dbReference>
<gene>
    <name evidence="12 14" type="primary">murA</name>
    <name evidence="14" type="ORF">IAD23_05210</name>
</gene>
<dbReference type="InterPro" id="IPR005750">
    <property type="entry name" value="UDP_GlcNAc_COvinyl_MurA"/>
</dbReference>
<evidence type="ECO:0000256" key="7">
    <source>
        <dbReference type="ARBA" id="ARBA00022984"/>
    </source>
</evidence>
<feature type="binding site" evidence="12">
    <location>
        <position position="305"/>
    </location>
    <ligand>
        <name>UDP-N-acetyl-alpha-D-glucosamine</name>
        <dbReference type="ChEBI" id="CHEBI:57705"/>
    </ligand>
</feature>
<dbReference type="EMBL" id="DVNM01000028">
    <property type="protein sequence ID" value="HIU69340.1"/>
    <property type="molecule type" value="Genomic_DNA"/>
</dbReference>
<comment type="pathway">
    <text evidence="2 12">Cell wall biogenesis; peptidoglycan biosynthesis.</text>
</comment>
<keyword evidence="8 12" id="KW-0131">Cell cycle</keyword>
<feature type="modified residue" description="2-(S-cysteinyl)pyruvic acid O-phosphothioketal" evidence="12">
    <location>
        <position position="116"/>
    </location>
</feature>
<evidence type="ECO:0000256" key="9">
    <source>
        <dbReference type="ARBA" id="ARBA00023316"/>
    </source>
</evidence>
<dbReference type="GO" id="GO:0071555">
    <property type="term" value="P:cell wall organization"/>
    <property type="evidence" value="ECO:0007669"/>
    <property type="project" value="UniProtKB-KW"/>
</dbReference>
<comment type="caution">
    <text evidence="14">The sequence shown here is derived from an EMBL/GenBank/DDBJ whole genome shotgun (WGS) entry which is preliminary data.</text>
</comment>
<proteinExistence type="inferred from homology"/>
<keyword evidence="4 12" id="KW-0132">Cell division</keyword>
<keyword evidence="6 12" id="KW-0133">Cell shape</keyword>
<comment type="caution">
    <text evidence="12">Lacks conserved residue(s) required for the propagation of feature annotation.</text>
</comment>
<dbReference type="GO" id="GO:0008360">
    <property type="term" value="P:regulation of cell shape"/>
    <property type="evidence" value="ECO:0007669"/>
    <property type="project" value="UniProtKB-KW"/>
</dbReference>
<dbReference type="GO" id="GO:0008760">
    <property type="term" value="F:UDP-N-acetylglucosamine 1-carboxyvinyltransferase activity"/>
    <property type="evidence" value="ECO:0007669"/>
    <property type="project" value="UniProtKB-UniRule"/>
</dbReference>
<protein>
    <recommendedName>
        <fullName evidence="12">UDP-N-acetylglucosamine 1-carboxyvinyltransferase</fullName>
        <ecNumber evidence="12">2.5.1.7</ecNumber>
    </recommendedName>
    <alternativeName>
        <fullName evidence="12">Enoylpyruvate transferase</fullName>
    </alternativeName>
    <alternativeName>
        <fullName evidence="12">UDP-N-acetylglucosamine enolpyruvyl transferase</fullName>
        <shortName evidence="12">EPT</shortName>
    </alternativeName>
</protein>
<comment type="similarity">
    <text evidence="10 12">Belongs to the EPSP synthase family. MurA subfamily.</text>
</comment>
<dbReference type="NCBIfam" id="NF006873">
    <property type="entry name" value="PRK09369.1"/>
    <property type="match status" value="1"/>
</dbReference>
<feature type="domain" description="Enolpyruvate transferase" evidence="13">
    <location>
        <begin position="7"/>
        <end position="404"/>
    </location>
</feature>
<evidence type="ECO:0000256" key="6">
    <source>
        <dbReference type="ARBA" id="ARBA00022960"/>
    </source>
</evidence>
<dbReference type="InterPro" id="IPR001986">
    <property type="entry name" value="Enolpyruvate_Tfrase_dom"/>
</dbReference>
<organism evidence="14 15">
    <name type="scientific">Candidatus Scybalenecus merdavium</name>
    <dbReference type="NCBI Taxonomy" id="2840939"/>
    <lineage>
        <taxon>Bacteria</taxon>
        <taxon>Bacillati</taxon>
        <taxon>Bacillota</taxon>
        <taxon>Clostridia</taxon>
        <taxon>Eubacteriales</taxon>
        <taxon>Oscillospiraceae</taxon>
        <taxon>Oscillospiraceae incertae sedis</taxon>
        <taxon>Candidatus Scybalenecus</taxon>
    </lineage>
</organism>
<dbReference type="GO" id="GO:0009252">
    <property type="term" value="P:peptidoglycan biosynthetic process"/>
    <property type="evidence" value="ECO:0007669"/>
    <property type="project" value="UniProtKB-UniRule"/>
</dbReference>
<feature type="binding site" evidence="12">
    <location>
        <position position="327"/>
    </location>
    <ligand>
        <name>UDP-N-acetyl-alpha-D-glucosamine</name>
        <dbReference type="ChEBI" id="CHEBI:57705"/>
    </ligand>
</feature>
<dbReference type="AlphaFoldDB" id="A0A9D1MV86"/>
<evidence type="ECO:0000259" key="13">
    <source>
        <dbReference type="Pfam" id="PF00275"/>
    </source>
</evidence>
<evidence type="ECO:0000256" key="10">
    <source>
        <dbReference type="ARBA" id="ARBA00038367"/>
    </source>
</evidence>
<keyword evidence="5 12" id="KW-0808">Transferase</keyword>
<keyword evidence="7 12" id="KW-0573">Peptidoglycan synthesis</keyword>
<feature type="binding site" evidence="12">
    <location>
        <begin position="121"/>
        <end position="125"/>
    </location>
    <ligand>
        <name>UDP-N-acetyl-alpha-D-glucosamine</name>
        <dbReference type="ChEBI" id="CHEBI:57705"/>
    </ligand>
</feature>
<evidence type="ECO:0000256" key="3">
    <source>
        <dbReference type="ARBA" id="ARBA00022490"/>
    </source>
</evidence>
<dbReference type="PANTHER" id="PTHR43783">
    <property type="entry name" value="UDP-N-ACETYLGLUCOSAMINE 1-CARBOXYVINYLTRANSFERASE"/>
    <property type="match status" value="1"/>
</dbReference>
<dbReference type="EC" id="2.5.1.7" evidence="12"/>
<dbReference type="Proteomes" id="UP000824125">
    <property type="component" value="Unassembled WGS sequence"/>
</dbReference>
<dbReference type="CDD" id="cd01555">
    <property type="entry name" value="UdpNAET"/>
    <property type="match status" value="1"/>
</dbReference>
<dbReference type="Pfam" id="PF00275">
    <property type="entry name" value="EPSP_synthase"/>
    <property type="match status" value="1"/>
</dbReference>
<accession>A0A9D1MV86</accession>
<dbReference type="NCBIfam" id="TIGR01072">
    <property type="entry name" value="murA"/>
    <property type="match status" value="1"/>
</dbReference>
<dbReference type="HAMAP" id="MF_00111">
    <property type="entry name" value="MurA"/>
    <property type="match status" value="1"/>
</dbReference>
<keyword evidence="12" id="KW-0670">Pyruvate</keyword>
<keyword evidence="9 12" id="KW-0961">Cell wall biogenesis/degradation</keyword>
<feature type="binding site" evidence="12">
    <location>
        <begin position="22"/>
        <end position="23"/>
    </location>
    <ligand>
        <name>phosphoenolpyruvate</name>
        <dbReference type="ChEBI" id="CHEBI:58702"/>
    </ligand>
</feature>
<evidence type="ECO:0000256" key="12">
    <source>
        <dbReference type="HAMAP-Rule" id="MF_00111"/>
    </source>
</evidence>
<dbReference type="GO" id="GO:0005737">
    <property type="term" value="C:cytoplasm"/>
    <property type="evidence" value="ECO:0007669"/>
    <property type="project" value="UniProtKB-SubCell"/>
</dbReference>
<dbReference type="PANTHER" id="PTHR43783:SF1">
    <property type="entry name" value="UDP-N-ACETYLGLUCOSAMINE 1-CARBOXYVINYLTRANSFERASE"/>
    <property type="match status" value="1"/>
</dbReference>
<comment type="subcellular location">
    <subcellularLocation>
        <location evidence="1 12">Cytoplasm</location>
    </subcellularLocation>
</comment>
<reference evidence="14" key="2">
    <citation type="journal article" date="2021" name="PeerJ">
        <title>Extensive microbial diversity within the chicken gut microbiome revealed by metagenomics and culture.</title>
        <authorList>
            <person name="Gilroy R."/>
            <person name="Ravi A."/>
            <person name="Getino M."/>
            <person name="Pursley I."/>
            <person name="Horton D.L."/>
            <person name="Alikhan N.F."/>
            <person name="Baker D."/>
            <person name="Gharbi K."/>
            <person name="Hall N."/>
            <person name="Watson M."/>
            <person name="Adriaenssens E.M."/>
            <person name="Foster-Nyarko E."/>
            <person name="Jarju S."/>
            <person name="Secka A."/>
            <person name="Antonio M."/>
            <person name="Oren A."/>
            <person name="Chaudhuri R.R."/>
            <person name="La Ragione R."/>
            <person name="Hildebrand F."/>
            <person name="Pallen M.J."/>
        </authorList>
    </citation>
    <scope>NUCLEOTIDE SEQUENCE</scope>
    <source>
        <strain evidence="14">CHK176-6737</strain>
    </source>
</reference>
<evidence type="ECO:0000256" key="1">
    <source>
        <dbReference type="ARBA" id="ARBA00004496"/>
    </source>
</evidence>
<keyword evidence="3 12" id="KW-0963">Cytoplasm</keyword>
<evidence type="ECO:0000256" key="4">
    <source>
        <dbReference type="ARBA" id="ARBA00022618"/>
    </source>
</evidence>
<evidence type="ECO:0000313" key="14">
    <source>
        <dbReference type="EMBL" id="HIU69340.1"/>
    </source>
</evidence>
<feature type="binding site" evidence="12">
    <location>
        <position position="92"/>
    </location>
    <ligand>
        <name>UDP-N-acetyl-alpha-D-glucosamine</name>
        <dbReference type="ChEBI" id="CHEBI:57705"/>
    </ligand>
</feature>
<evidence type="ECO:0000256" key="2">
    <source>
        <dbReference type="ARBA" id="ARBA00004752"/>
    </source>
</evidence>
<evidence type="ECO:0000256" key="11">
    <source>
        <dbReference type="ARBA" id="ARBA00047527"/>
    </source>
</evidence>
<dbReference type="Gene3D" id="3.65.10.10">
    <property type="entry name" value="Enolpyruvate transferase domain"/>
    <property type="match status" value="2"/>
</dbReference>
<feature type="active site" description="Proton donor" evidence="12">
    <location>
        <position position="116"/>
    </location>
</feature>
<evidence type="ECO:0000313" key="15">
    <source>
        <dbReference type="Proteomes" id="UP000824125"/>
    </source>
</evidence>
<evidence type="ECO:0000256" key="8">
    <source>
        <dbReference type="ARBA" id="ARBA00023306"/>
    </source>
</evidence>
<dbReference type="GO" id="GO:0019277">
    <property type="term" value="P:UDP-N-acetylgalactosamine biosynthetic process"/>
    <property type="evidence" value="ECO:0007669"/>
    <property type="project" value="InterPro"/>
</dbReference>
<reference evidence="14" key="1">
    <citation type="submission" date="2020-10" db="EMBL/GenBank/DDBJ databases">
        <authorList>
            <person name="Gilroy R."/>
        </authorList>
    </citation>
    <scope>NUCLEOTIDE SEQUENCE</scope>
    <source>
        <strain evidence="14">CHK176-6737</strain>
    </source>
</reference>
<comment type="catalytic activity">
    <reaction evidence="11 12">
        <text>phosphoenolpyruvate + UDP-N-acetyl-alpha-D-glucosamine = UDP-N-acetyl-3-O-(1-carboxyvinyl)-alpha-D-glucosamine + phosphate</text>
        <dbReference type="Rhea" id="RHEA:18681"/>
        <dbReference type="ChEBI" id="CHEBI:43474"/>
        <dbReference type="ChEBI" id="CHEBI:57705"/>
        <dbReference type="ChEBI" id="CHEBI:58702"/>
        <dbReference type="ChEBI" id="CHEBI:68483"/>
        <dbReference type="EC" id="2.5.1.7"/>
    </reaction>
</comment>
<comment type="function">
    <text evidence="12">Cell wall formation. Adds enolpyruvyl to UDP-N-acetylglucosamine.</text>
</comment>
<sequence length="430" mass="45837">MEKFIVEGGRTLQGTACVHGAKNAVLPILAATILAGGKSVLHNCPALNDVEVACRILAYLGAKISREGSTLIVDTQTIDKFDIPEEMMHEMRSSIIFLAPLAARMHRAVLCAPGGCEIGLRPIDLHLYGLNLLGMQAVSEGSCIRCSVQALHGEKIILPFPSVGATENIMIAATVARGRTLLVNAAREPEIEDLAVFLNRCGAKIRGAGSGTIEITGVSRLHGAEHAVIPDRILACTLMCCAAATCSQITLQNVCAAHLNPVFPVFYNSGCRLRTAQDTLTITPPKYLKKLGQVKTMPYPGFPTDCQAPVMALACVAHGTSVFVENIFENRYRHVPELKKLGAKIDVSDKVAVVEGVPKLSGTRVRATDLRGGAALVVAALAAQGVTEITDIGHIDRGYENMETMLRALGAQIVRDGKKSEEGRQPFVSG</sequence>